<name>A0ABP0B976_9PEZI</name>
<evidence type="ECO:0000313" key="11">
    <source>
        <dbReference type="EMBL" id="CAK7216153.1"/>
    </source>
</evidence>
<dbReference type="InterPro" id="IPR032805">
    <property type="entry name" value="Wax_synthase_dom"/>
</dbReference>
<evidence type="ECO:0000256" key="8">
    <source>
        <dbReference type="SAM" id="MobiDB-lite"/>
    </source>
</evidence>
<evidence type="ECO:0000256" key="1">
    <source>
        <dbReference type="ARBA" id="ARBA00004141"/>
    </source>
</evidence>
<gene>
    <name evidence="11" type="ORF">SBRCBS47491_002735</name>
</gene>
<evidence type="ECO:0000256" key="7">
    <source>
        <dbReference type="ARBA" id="ARBA00023136"/>
    </source>
</evidence>
<evidence type="ECO:0000256" key="4">
    <source>
        <dbReference type="ARBA" id="ARBA00022679"/>
    </source>
</evidence>
<comment type="subcellular location">
    <subcellularLocation>
        <location evidence="1">Membrane</location>
        <topology evidence="1">Multi-pass membrane protein</topology>
    </subcellularLocation>
</comment>
<dbReference type="InterPro" id="IPR044851">
    <property type="entry name" value="Wax_synthase"/>
</dbReference>
<keyword evidence="6 9" id="KW-1133">Transmembrane helix</keyword>
<evidence type="ECO:0000259" key="10">
    <source>
        <dbReference type="Pfam" id="PF13813"/>
    </source>
</evidence>
<feature type="region of interest" description="Disordered" evidence="8">
    <location>
        <begin position="125"/>
        <end position="147"/>
    </location>
</feature>
<sequence length="636" mass="70677">MEPVTLADYQRGVLRTAFRSAVSRGEAQPLLLLGCAVPAIIVPAVFIAVAGRHRTLRPLRYALAAALLAFYINRLTPLWNSDGSWARTSSINFASAYGAGIVVSWGTMWALTLLAWTDPWDGERVARRRRRGPPETGPEGAMDPAKAPDEDIARSLRLGHEYYWQSFPKKGSFLARFDWAIDLCLAWRGVGWSWCKTPVPHFAPPMRPHTSELVRLSTIPESTRHGYSRHRTLASFYRSRLATVIGSYLVLDVCAVLMTSDPYFIVGPAPSVHVPWSEQIEHFPYPAMGGGRPTSPSPTLFAIPSYLEMLHRHPRWLDLYRSLLGLAGMMAALQIVLNIDQLVRVFFGKLLFGPKSMTATATACQLWHYPSAFGSVWQVMDHGLNGFWGSFWHQTFREGFSAPTQWLIEQGILPAGHEVRGEKAKVVPSGMSLCGKRSKDTKVLNDNAKNDKDCKVVPGENGVNGSVKNGHHKKPATPWITRFVGLALAFGQSAILHSAASVTTLPTHTRSEGAALFFLLSSVGIAVQSIVLPSSLLDRLPRRVRQAVNFTFAAVWLHATCWLFIDDQARCGIWLFEPVPFSPIRFIMSLVKGGEMPPIVSPGGSNRAGHSAWRWYHDDLVHWYTGKHWWDTGLAL</sequence>
<organism evidence="11 12">
    <name type="scientific">Sporothrix bragantina</name>
    <dbReference type="NCBI Taxonomy" id="671064"/>
    <lineage>
        <taxon>Eukaryota</taxon>
        <taxon>Fungi</taxon>
        <taxon>Dikarya</taxon>
        <taxon>Ascomycota</taxon>
        <taxon>Pezizomycotina</taxon>
        <taxon>Sordariomycetes</taxon>
        <taxon>Sordariomycetidae</taxon>
        <taxon>Ophiostomatales</taxon>
        <taxon>Ophiostomataceae</taxon>
        <taxon>Sporothrix</taxon>
    </lineage>
</organism>
<feature type="transmembrane region" description="Helical" evidence="9">
    <location>
        <begin position="58"/>
        <end position="76"/>
    </location>
</feature>
<keyword evidence="12" id="KW-1185">Reference proteome</keyword>
<dbReference type="Proteomes" id="UP001642406">
    <property type="component" value="Unassembled WGS sequence"/>
</dbReference>
<dbReference type="Pfam" id="PF13813">
    <property type="entry name" value="MBOAT_2"/>
    <property type="match status" value="1"/>
</dbReference>
<dbReference type="PANTHER" id="PTHR31595">
    <property type="entry name" value="LONG-CHAIN-ALCOHOL O-FATTY-ACYLTRANSFERASE 3-RELATED"/>
    <property type="match status" value="1"/>
</dbReference>
<protein>
    <recommendedName>
        <fullName evidence="10">Wax synthase domain-containing protein</fullName>
    </recommendedName>
</protein>
<comment type="pathway">
    <text evidence="2">Secondary metabolite biosynthesis.</text>
</comment>
<proteinExistence type="inferred from homology"/>
<keyword evidence="4" id="KW-0808">Transferase</keyword>
<feature type="transmembrane region" description="Helical" evidence="9">
    <location>
        <begin position="319"/>
        <end position="339"/>
    </location>
</feature>
<evidence type="ECO:0000256" key="2">
    <source>
        <dbReference type="ARBA" id="ARBA00005179"/>
    </source>
</evidence>
<feature type="transmembrane region" description="Helical" evidence="9">
    <location>
        <begin position="514"/>
        <end position="535"/>
    </location>
</feature>
<evidence type="ECO:0000256" key="3">
    <source>
        <dbReference type="ARBA" id="ARBA00007282"/>
    </source>
</evidence>
<feature type="domain" description="Wax synthase" evidence="10">
    <location>
        <begin position="369"/>
        <end position="410"/>
    </location>
</feature>
<feature type="transmembrane region" description="Helical" evidence="9">
    <location>
        <begin position="241"/>
        <end position="260"/>
    </location>
</feature>
<feature type="transmembrane region" description="Helical" evidence="9">
    <location>
        <begin position="30"/>
        <end position="51"/>
    </location>
</feature>
<comment type="similarity">
    <text evidence="3">Belongs to the wax synthase family.</text>
</comment>
<evidence type="ECO:0000256" key="6">
    <source>
        <dbReference type="ARBA" id="ARBA00022989"/>
    </source>
</evidence>
<keyword evidence="5 9" id="KW-0812">Transmembrane</keyword>
<accession>A0ABP0B976</accession>
<comment type="caution">
    <text evidence="11">The sequence shown here is derived from an EMBL/GenBank/DDBJ whole genome shotgun (WGS) entry which is preliminary data.</text>
</comment>
<feature type="transmembrane region" description="Helical" evidence="9">
    <location>
        <begin position="96"/>
        <end position="117"/>
    </location>
</feature>
<keyword evidence="7 9" id="KW-0472">Membrane</keyword>
<evidence type="ECO:0000313" key="12">
    <source>
        <dbReference type="Proteomes" id="UP001642406"/>
    </source>
</evidence>
<evidence type="ECO:0000256" key="9">
    <source>
        <dbReference type="SAM" id="Phobius"/>
    </source>
</evidence>
<dbReference type="PANTHER" id="PTHR31595:SF57">
    <property type="entry name" value="OS04G0481900 PROTEIN"/>
    <property type="match status" value="1"/>
</dbReference>
<evidence type="ECO:0000256" key="5">
    <source>
        <dbReference type="ARBA" id="ARBA00022692"/>
    </source>
</evidence>
<reference evidence="11 12" key="1">
    <citation type="submission" date="2024-01" db="EMBL/GenBank/DDBJ databases">
        <authorList>
            <person name="Allen C."/>
            <person name="Tagirdzhanova G."/>
        </authorList>
    </citation>
    <scope>NUCLEOTIDE SEQUENCE [LARGE SCALE GENOMIC DNA]</scope>
</reference>
<feature type="transmembrane region" description="Helical" evidence="9">
    <location>
        <begin position="483"/>
        <end position="502"/>
    </location>
</feature>
<dbReference type="EMBL" id="CAWUHC010000016">
    <property type="protein sequence ID" value="CAK7216153.1"/>
    <property type="molecule type" value="Genomic_DNA"/>
</dbReference>